<gene>
    <name evidence="1" type="ORF">JKILLFL_G5088</name>
</gene>
<dbReference type="AlphaFoldDB" id="A0A9N8LZ08"/>
<keyword evidence="2" id="KW-1185">Reference proteome</keyword>
<evidence type="ECO:0000313" key="2">
    <source>
        <dbReference type="Proteomes" id="UP000836404"/>
    </source>
</evidence>
<sequence length="45" mass="5104">RKQLWSSASTLRPGSWKEQGKGFLISGRFITFPCLKASMNTTIWS</sequence>
<evidence type="ECO:0000313" key="1">
    <source>
        <dbReference type="EMBL" id="CAD6934964.1"/>
    </source>
</evidence>
<comment type="caution">
    <text evidence="1">The sequence shown here is derived from an EMBL/GenBank/DDBJ whole genome shotgun (WGS) entry which is preliminary data.</text>
</comment>
<organism evidence="1 2">
    <name type="scientific">Tilletia laevis</name>
    <dbReference type="NCBI Taxonomy" id="157183"/>
    <lineage>
        <taxon>Eukaryota</taxon>
        <taxon>Fungi</taxon>
        <taxon>Dikarya</taxon>
        <taxon>Basidiomycota</taxon>
        <taxon>Ustilaginomycotina</taxon>
        <taxon>Exobasidiomycetes</taxon>
        <taxon>Tilletiales</taxon>
        <taxon>Tilletiaceae</taxon>
        <taxon>Tilletia</taxon>
    </lineage>
</organism>
<dbReference type="Proteomes" id="UP000836404">
    <property type="component" value="Unassembled WGS sequence"/>
</dbReference>
<name>A0A9N8LZ08_9BASI</name>
<proteinExistence type="predicted"/>
<accession>A0A9N8LZ08</accession>
<dbReference type="EMBL" id="CAJHJF010003398">
    <property type="protein sequence ID" value="CAD6934964.1"/>
    <property type="molecule type" value="Genomic_DNA"/>
</dbReference>
<protein>
    <submittedName>
        <fullName evidence="1">Uncharacterized protein</fullName>
    </submittedName>
</protein>
<reference evidence="1 2" key="1">
    <citation type="submission" date="2020-10" db="EMBL/GenBank/DDBJ databases">
        <authorList>
            <person name="Sedaghatjoo S."/>
        </authorList>
    </citation>
    <scope>NUCLEOTIDE SEQUENCE [LARGE SCALE GENOMIC DNA]</scope>
    <source>
        <strain evidence="1 2">LLFL</strain>
    </source>
</reference>
<feature type="non-terminal residue" evidence="1">
    <location>
        <position position="1"/>
    </location>
</feature>